<evidence type="ECO:0000256" key="3">
    <source>
        <dbReference type="ARBA" id="ARBA00022452"/>
    </source>
</evidence>
<dbReference type="Pfam" id="PF13715">
    <property type="entry name" value="CarbopepD_reg_2"/>
    <property type="match status" value="1"/>
</dbReference>
<evidence type="ECO:0000256" key="1">
    <source>
        <dbReference type="ARBA" id="ARBA00004571"/>
    </source>
</evidence>
<dbReference type="InterPro" id="IPR039426">
    <property type="entry name" value="TonB-dep_rcpt-like"/>
</dbReference>
<dbReference type="Proteomes" id="UP000676386">
    <property type="component" value="Unassembled WGS sequence"/>
</dbReference>
<accession>A0ABS5IUY7</accession>
<dbReference type="RefSeq" id="WP_211971177.1">
    <property type="nucleotide sequence ID" value="NZ_CBFHAM010000057.1"/>
</dbReference>
<evidence type="ECO:0000256" key="4">
    <source>
        <dbReference type="ARBA" id="ARBA00022692"/>
    </source>
</evidence>
<keyword evidence="4 8" id="KW-0812">Transmembrane</keyword>
<evidence type="ECO:0000259" key="11">
    <source>
        <dbReference type="Pfam" id="PF00593"/>
    </source>
</evidence>
<dbReference type="PANTHER" id="PTHR30069:SF42">
    <property type="entry name" value="FERRIC AEROBACTIN RECEPTOR"/>
    <property type="match status" value="1"/>
</dbReference>
<dbReference type="EMBL" id="JAGTXB010000001">
    <property type="protein sequence ID" value="MBS0026037.1"/>
    <property type="molecule type" value="Genomic_DNA"/>
</dbReference>
<keyword evidence="6 8" id="KW-0472">Membrane</keyword>
<keyword evidence="2 8" id="KW-0813">Transport</keyword>
<evidence type="ECO:0000256" key="8">
    <source>
        <dbReference type="PROSITE-ProRule" id="PRU01360"/>
    </source>
</evidence>
<keyword evidence="13" id="KW-0675">Receptor</keyword>
<evidence type="ECO:0000256" key="5">
    <source>
        <dbReference type="ARBA" id="ARBA00023077"/>
    </source>
</evidence>
<protein>
    <submittedName>
        <fullName evidence="13">TonB-dependent receptor</fullName>
    </submittedName>
</protein>
<dbReference type="InterPro" id="IPR000531">
    <property type="entry name" value="Beta-barrel_TonB"/>
</dbReference>
<dbReference type="InterPro" id="IPR008969">
    <property type="entry name" value="CarboxyPept-like_regulatory"/>
</dbReference>
<dbReference type="PANTHER" id="PTHR30069">
    <property type="entry name" value="TONB-DEPENDENT OUTER MEMBRANE RECEPTOR"/>
    <property type="match status" value="1"/>
</dbReference>
<feature type="domain" description="TonB-dependent receptor-like beta-barrel" evidence="11">
    <location>
        <begin position="312"/>
        <end position="749"/>
    </location>
</feature>
<dbReference type="Gene3D" id="2.40.170.20">
    <property type="entry name" value="TonB-dependent receptor, beta-barrel domain"/>
    <property type="match status" value="1"/>
</dbReference>
<evidence type="ECO:0000256" key="6">
    <source>
        <dbReference type="ARBA" id="ARBA00023136"/>
    </source>
</evidence>
<evidence type="ECO:0000256" key="10">
    <source>
        <dbReference type="SAM" id="SignalP"/>
    </source>
</evidence>
<gene>
    <name evidence="13" type="ORF">KE626_01815</name>
</gene>
<dbReference type="Gene3D" id="2.60.40.1120">
    <property type="entry name" value="Carboxypeptidase-like, regulatory domain"/>
    <property type="match status" value="1"/>
</dbReference>
<comment type="subcellular location">
    <subcellularLocation>
        <location evidence="1 8">Cell outer membrane</location>
        <topology evidence="1 8">Multi-pass membrane protein</topology>
    </subcellularLocation>
</comment>
<dbReference type="SUPFAM" id="SSF49464">
    <property type="entry name" value="Carboxypeptidase regulatory domain-like"/>
    <property type="match status" value="1"/>
</dbReference>
<dbReference type="Gene3D" id="2.170.130.10">
    <property type="entry name" value="TonB-dependent receptor, plug domain"/>
    <property type="match status" value="1"/>
</dbReference>
<keyword evidence="14" id="KW-1185">Reference proteome</keyword>
<organism evidence="13 14">
    <name type="scientific">Chitinophaga hostae</name>
    <dbReference type="NCBI Taxonomy" id="2831022"/>
    <lineage>
        <taxon>Bacteria</taxon>
        <taxon>Pseudomonadati</taxon>
        <taxon>Bacteroidota</taxon>
        <taxon>Chitinophagia</taxon>
        <taxon>Chitinophagales</taxon>
        <taxon>Chitinophagaceae</taxon>
        <taxon>Chitinophaga</taxon>
    </lineage>
</organism>
<evidence type="ECO:0000256" key="2">
    <source>
        <dbReference type="ARBA" id="ARBA00022448"/>
    </source>
</evidence>
<keyword evidence="10" id="KW-0732">Signal</keyword>
<feature type="chain" id="PRO_5046032193" evidence="10">
    <location>
        <begin position="21"/>
        <end position="784"/>
    </location>
</feature>
<dbReference type="CDD" id="cd01347">
    <property type="entry name" value="ligand_gated_channel"/>
    <property type="match status" value="1"/>
</dbReference>
<proteinExistence type="inferred from homology"/>
<dbReference type="InterPro" id="IPR036942">
    <property type="entry name" value="Beta-barrel_TonB_sf"/>
</dbReference>
<dbReference type="InterPro" id="IPR012910">
    <property type="entry name" value="Plug_dom"/>
</dbReference>
<sequence>MRSIIFLAPALIGMALTASAQQAVLKGSVKTETGDQLPFANISVAGAKTGAVADRTGAFILKLAQAGTYKIKVTSVGYKGTEQTITLLPNDTTRQDITLTGNGDLQEFVVSASRKRETLDEVPSSITIVGAKDLAIQQGISNNISNILANAVPGLGFSSNTTGNAGQTLRGREVLVMIDGVPQSTPLRNGGRDIRSIDPSAIERVEVIKGATAIYGNGSDGGLINYITKKATPGQPLSGQTTIGANTQLKNAQHTGGWQVGQLLSGSYKKIDYVVSGHYEQTGVYKDAKGVVLSPDYGLGETQLWNAYAKAGYSINTNNRVEVMYNFFGSQQRSDYILKKGRYPDTAAIGVFGTRPGDPEGTPYNHNVNVHYSSQKIIGNTDLDVNVYYQQFYTVFSWGDSFKDGGQSTISSDKKGVRINLSSSFRAGNNIAGDLVYGLDILNDKTAQKLTDGRIWAPEMSMRNLAPYAQLKTTFFKHLVFKAGAGYENISIDVPDYTTIISMNNKTGLYTEGGKNVKGGTIDYNALVFNAGLRYNELKYFKPFISYSQSFSVNELGRTLRSANESTVSLLKTKAIIANNYEAGFNSTLGRIDLEGSYYISTSKLGANYTLVEGRFEIAREPIKIHGFEIAADARILKNLGAGASYSYIEGKIDANKNGQYNDKEDAYILGDKIAPPKLTAYIRYQPVKQLNLRIQMLQAGARDRFAPDAATGLYTYGKGPVKQFTVFSFFSDYNIDGHSSVQLGVDNLFNKDYYTVTSQWNARNENFIKGSGARVNINYTYKF</sequence>
<feature type="domain" description="TonB-dependent receptor plug" evidence="12">
    <location>
        <begin position="119"/>
        <end position="222"/>
    </location>
</feature>
<keyword evidence="5 9" id="KW-0798">TonB box</keyword>
<dbReference type="PROSITE" id="PS52016">
    <property type="entry name" value="TONB_DEPENDENT_REC_3"/>
    <property type="match status" value="1"/>
</dbReference>
<dbReference type="InterPro" id="IPR037066">
    <property type="entry name" value="Plug_dom_sf"/>
</dbReference>
<comment type="caution">
    <text evidence="13">The sequence shown here is derived from an EMBL/GenBank/DDBJ whole genome shotgun (WGS) entry which is preliminary data.</text>
</comment>
<evidence type="ECO:0000313" key="13">
    <source>
        <dbReference type="EMBL" id="MBS0026037.1"/>
    </source>
</evidence>
<keyword evidence="3 8" id="KW-1134">Transmembrane beta strand</keyword>
<feature type="signal peptide" evidence="10">
    <location>
        <begin position="1"/>
        <end position="20"/>
    </location>
</feature>
<evidence type="ECO:0000256" key="9">
    <source>
        <dbReference type="RuleBase" id="RU003357"/>
    </source>
</evidence>
<evidence type="ECO:0000313" key="14">
    <source>
        <dbReference type="Proteomes" id="UP000676386"/>
    </source>
</evidence>
<evidence type="ECO:0000259" key="12">
    <source>
        <dbReference type="Pfam" id="PF07715"/>
    </source>
</evidence>
<reference evidence="13 14" key="1">
    <citation type="submission" date="2021-04" db="EMBL/GenBank/DDBJ databases">
        <title>Chitinophaga sp. nov., isolated from the rhizosphere soil.</title>
        <authorList>
            <person name="He S."/>
        </authorList>
    </citation>
    <scope>NUCLEOTIDE SEQUENCE [LARGE SCALE GENOMIC DNA]</scope>
    <source>
        <strain evidence="13 14">2R12</strain>
    </source>
</reference>
<dbReference type="Pfam" id="PF07715">
    <property type="entry name" value="Plug"/>
    <property type="match status" value="1"/>
</dbReference>
<keyword evidence="7 8" id="KW-0998">Cell outer membrane</keyword>
<name>A0ABS5IUY7_9BACT</name>
<dbReference type="SUPFAM" id="SSF56935">
    <property type="entry name" value="Porins"/>
    <property type="match status" value="1"/>
</dbReference>
<dbReference type="Pfam" id="PF00593">
    <property type="entry name" value="TonB_dep_Rec_b-barrel"/>
    <property type="match status" value="1"/>
</dbReference>
<evidence type="ECO:0000256" key="7">
    <source>
        <dbReference type="ARBA" id="ARBA00023237"/>
    </source>
</evidence>
<comment type="similarity">
    <text evidence="8 9">Belongs to the TonB-dependent receptor family.</text>
</comment>